<evidence type="ECO:0000313" key="1">
    <source>
        <dbReference type="EMBL" id="GJC89022.1"/>
    </source>
</evidence>
<organism evidence="1 2">
    <name type="scientific">Colletotrichum liriopes</name>
    <dbReference type="NCBI Taxonomy" id="708192"/>
    <lineage>
        <taxon>Eukaryota</taxon>
        <taxon>Fungi</taxon>
        <taxon>Dikarya</taxon>
        <taxon>Ascomycota</taxon>
        <taxon>Pezizomycotina</taxon>
        <taxon>Sordariomycetes</taxon>
        <taxon>Hypocreomycetidae</taxon>
        <taxon>Glomerellales</taxon>
        <taxon>Glomerellaceae</taxon>
        <taxon>Colletotrichum</taxon>
        <taxon>Colletotrichum spaethianum species complex</taxon>
    </lineage>
</organism>
<sequence length="91" mass="10061">MGSHGEYSVPQEAEAVFQHGILSNPLMRDLPSDLKSLSQHVKFEGSPKPSVPINWKFAESISALKALEATMVIRLLQKKYNAKPVNVTINT</sequence>
<dbReference type="PANTHER" id="PTHR48229">
    <property type="entry name" value="CAIB/BAIF FAMILY ENZYME (AFU_ORTHOLOGUE AFUA_1G05360)-RELATED"/>
    <property type="match status" value="1"/>
</dbReference>
<dbReference type="PANTHER" id="PTHR48229:SF2">
    <property type="entry name" value="CAIB_BAIF FAMILY PROTEIN"/>
    <property type="match status" value="1"/>
</dbReference>
<keyword evidence="2" id="KW-1185">Reference proteome</keyword>
<dbReference type="InterPro" id="IPR052985">
    <property type="entry name" value="CoA-trans_III_biosynth/detox"/>
</dbReference>
<dbReference type="EMBL" id="BPPX01000037">
    <property type="protein sequence ID" value="GJC89022.1"/>
    <property type="molecule type" value="Genomic_DNA"/>
</dbReference>
<name>A0AA37LY49_9PEZI</name>
<gene>
    <name evidence="1" type="ORF">ColLi_11860</name>
</gene>
<dbReference type="Proteomes" id="UP001055172">
    <property type="component" value="Unassembled WGS sequence"/>
</dbReference>
<evidence type="ECO:0000313" key="2">
    <source>
        <dbReference type="Proteomes" id="UP001055172"/>
    </source>
</evidence>
<proteinExistence type="predicted"/>
<comment type="caution">
    <text evidence="1">The sequence shown here is derived from an EMBL/GenBank/DDBJ whole genome shotgun (WGS) entry which is preliminary data.</text>
</comment>
<protein>
    <submittedName>
        <fullName evidence="1">Uncharacterized protein</fullName>
    </submittedName>
</protein>
<accession>A0AA37LY49</accession>
<dbReference type="AlphaFoldDB" id="A0AA37LY49"/>
<reference evidence="1 2" key="1">
    <citation type="submission" date="2021-07" db="EMBL/GenBank/DDBJ databases">
        <title>Genome data of Colletotrichum spaethianum.</title>
        <authorList>
            <person name="Utami Y.D."/>
            <person name="Hiruma K."/>
        </authorList>
    </citation>
    <scope>NUCLEOTIDE SEQUENCE [LARGE SCALE GENOMIC DNA]</scope>
    <source>
        <strain evidence="1 2">MAFF 242679</strain>
    </source>
</reference>